<dbReference type="AlphaFoldDB" id="A0A2P2P0W8"/>
<protein>
    <submittedName>
        <fullName evidence="1">Uncharacterized protein</fullName>
    </submittedName>
</protein>
<accession>A0A2P2P0W8</accession>
<organism evidence="1">
    <name type="scientific">Rhizophora mucronata</name>
    <name type="common">Asiatic mangrove</name>
    <dbReference type="NCBI Taxonomy" id="61149"/>
    <lineage>
        <taxon>Eukaryota</taxon>
        <taxon>Viridiplantae</taxon>
        <taxon>Streptophyta</taxon>
        <taxon>Embryophyta</taxon>
        <taxon>Tracheophyta</taxon>
        <taxon>Spermatophyta</taxon>
        <taxon>Magnoliopsida</taxon>
        <taxon>eudicotyledons</taxon>
        <taxon>Gunneridae</taxon>
        <taxon>Pentapetalae</taxon>
        <taxon>rosids</taxon>
        <taxon>fabids</taxon>
        <taxon>Malpighiales</taxon>
        <taxon>Rhizophoraceae</taxon>
        <taxon>Rhizophora</taxon>
    </lineage>
</organism>
<evidence type="ECO:0000313" key="1">
    <source>
        <dbReference type="EMBL" id="MBX48386.1"/>
    </source>
</evidence>
<sequence>MIALVDHSFKSIAKLCKALPEPELFSVVFQGREERKRTAPY</sequence>
<proteinExistence type="predicted"/>
<dbReference type="EMBL" id="GGEC01067902">
    <property type="protein sequence ID" value="MBX48386.1"/>
    <property type="molecule type" value="Transcribed_RNA"/>
</dbReference>
<name>A0A2P2P0W8_RHIMU</name>
<reference evidence="1" key="1">
    <citation type="submission" date="2018-02" db="EMBL/GenBank/DDBJ databases">
        <title>Rhizophora mucronata_Transcriptome.</title>
        <authorList>
            <person name="Meera S.P."/>
            <person name="Sreeshan A."/>
            <person name="Augustine A."/>
        </authorList>
    </citation>
    <scope>NUCLEOTIDE SEQUENCE</scope>
    <source>
        <tissue evidence="1">Leaf</tissue>
    </source>
</reference>